<dbReference type="AlphaFoldDB" id="A0A176K1C5"/>
<dbReference type="InterPro" id="IPR016195">
    <property type="entry name" value="Pol/histidinol_Pase-like"/>
</dbReference>
<dbReference type="SUPFAM" id="SSF89550">
    <property type="entry name" value="PHP domain-like"/>
    <property type="match status" value="1"/>
</dbReference>
<dbReference type="GO" id="GO:0004534">
    <property type="term" value="F:5'-3' RNA exonuclease activity"/>
    <property type="evidence" value="ECO:0007669"/>
    <property type="project" value="TreeGrafter"/>
</dbReference>
<gene>
    <name evidence="1" type="ORF">AT15_09815</name>
</gene>
<keyword evidence="2" id="KW-1185">Reference proteome</keyword>
<dbReference type="GO" id="GO:0035312">
    <property type="term" value="F:5'-3' DNA exonuclease activity"/>
    <property type="evidence" value="ECO:0007669"/>
    <property type="project" value="TreeGrafter"/>
</dbReference>
<evidence type="ECO:0000313" key="1">
    <source>
        <dbReference type="EMBL" id="OAA30712.1"/>
    </source>
</evidence>
<comment type="caution">
    <text evidence="1">The sequence shown here is derived from an EMBL/GenBank/DDBJ whole genome shotgun (WGS) entry which is preliminary data.</text>
</comment>
<dbReference type="OrthoDB" id="9801679at2"/>
<proteinExistence type="predicted"/>
<organism evidence="1 2">
    <name type="scientific">Kosmotoga arenicorallina S304</name>
    <dbReference type="NCBI Taxonomy" id="1453497"/>
    <lineage>
        <taxon>Bacteria</taxon>
        <taxon>Thermotogati</taxon>
        <taxon>Thermotogota</taxon>
        <taxon>Thermotogae</taxon>
        <taxon>Kosmotogales</taxon>
        <taxon>Kosmotogaceae</taxon>
        <taxon>Kosmotoga</taxon>
    </lineage>
</organism>
<dbReference type="STRING" id="1453497.AT15_09815"/>
<dbReference type="PATRIC" id="fig|1453497.3.peg.1946"/>
<dbReference type="RefSeq" id="WP_068347327.1">
    <property type="nucleotide sequence ID" value="NZ_JFHK01000007.1"/>
</dbReference>
<protein>
    <recommendedName>
        <fullName evidence="3">Polymerase/histidinol phosphatase N-terminal domain-containing protein</fullName>
    </recommendedName>
</protein>
<dbReference type="PANTHER" id="PTHR42924:SF3">
    <property type="entry name" value="POLYMERASE_HISTIDINOL PHOSPHATASE N-TERMINAL DOMAIN-CONTAINING PROTEIN"/>
    <property type="match status" value="1"/>
</dbReference>
<dbReference type="InterPro" id="IPR052018">
    <property type="entry name" value="PHP_domain"/>
</dbReference>
<evidence type="ECO:0008006" key="3">
    <source>
        <dbReference type="Google" id="ProtNLM"/>
    </source>
</evidence>
<reference evidence="1 2" key="1">
    <citation type="submission" date="2014-02" db="EMBL/GenBank/DDBJ databases">
        <title>Kosmotoga genome sequencing.</title>
        <authorList>
            <person name="Pollo S.M."/>
            <person name="Charchuk R."/>
            <person name="Nesbo C.L."/>
        </authorList>
    </citation>
    <scope>NUCLEOTIDE SEQUENCE [LARGE SCALE GENOMIC DNA]</scope>
    <source>
        <strain evidence="1 2">S304</strain>
    </source>
</reference>
<evidence type="ECO:0000313" key="2">
    <source>
        <dbReference type="Proteomes" id="UP000077339"/>
    </source>
</evidence>
<dbReference type="EMBL" id="JFHK01000007">
    <property type="protein sequence ID" value="OAA30712.1"/>
    <property type="molecule type" value="Genomic_DNA"/>
</dbReference>
<dbReference type="Proteomes" id="UP000077339">
    <property type="component" value="Unassembled WGS sequence"/>
</dbReference>
<accession>A0A176K1C5</accession>
<dbReference type="PANTHER" id="PTHR42924">
    <property type="entry name" value="EXONUCLEASE"/>
    <property type="match status" value="1"/>
</dbReference>
<sequence>MKRFLLVLTVLLCVSLSYGQFEGLNLYFGNLHSHTSYSDGQKTPEYAYNFAKEVPQIDFLAVTDHAHYFKQLLPDGRDKFEAIKKAARESTSGTFLSIAGFEWTATGWGHMNIYESPDWTDRNESPDLNTLYSWIESRKVLAQFNHPISMFGIFDDFKYYPKADKYVNLIEVGNGNWSVGDTISPEMFNAVRLAFAKGWHLGTTIGQDNHKANWGAANDSRTAVYSPSLKLEDILNSLMERRTYGAEDNNVVVRFSGNGKTLGSIIYDAKSLDLHLTVEETEDDPIKEVIIYSKYGIYKSFDATSNIFEYSEKIPINSSYEYFFAYILEADGQEVVTTPIWVQSSSNKYVYNPSIKPGNVKPGETVVAKFAVSNLNNTAEKFWVYIKNAEGRLLASEEMEMPPISAEEVVLKFEIESVKDNKLLFYVNHELAYISNITVRSASSLNILLDKTHDNFSMNSRKVLKATIDISGHKLTEAERILKPSDFNDKDIFILPLPGTEGFFEKLKILQEAHQGMIKDFVAKGGTLIILGNGEPVSRAIVDSYNALLKALDQPIAFGEPLSKEIQKVSGITFDGYRELIGAGTLYEGTYGNGRIIVFSGDPFTDKAIIENSELLRELFSVDEVVAPTEEPKIPVVLIDVAHGNDYSRDKLNDFSSAIDSWGLRSEFLYDPLSEELLSEVEILVLTDGSNYTEEEYQAVKKFFQSGGKLLLTGKSDFRNGSHPGVMNRFLELIGSHIRINDDQLVDYTDNYGAPYKVEIRTFPKSELSFVSEKKVDVYSGCSLYTVDGSEVEIFAKGDEDTESTDADGNNDAVPSKTIIFAAGEKIGNSKVAVLGKAIFSDYDFTYPGNENKLFTKSIIEWLMK</sequence>
<dbReference type="NCBIfam" id="NF038032">
    <property type="entry name" value="CehA_McbA_metalo"/>
    <property type="match status" value="1"/>
</dbReference>
<name>A0A176K1C5_9BACT</name>
<dbReference type="Gene3D" id="3.20.20.140">
    <property type="entry name" value="Metal-dependent hydrolases"/>
    <property type="match status" value="1"/>
</dbReference>